<dbReference type="EMBL" id="KZ825007">
    <property type="protein sequence ID" value="RAH64718.1"/>
    <property type="molecule type" value="Genomic_DNA"/>
</dbReference>
<proteinExistence type="predicted"/>
<organism evidence="1 2">
    <name type="scientific">Aspergillus aculeatinus CBS 121060</name>
    <dbReference type="NCBI Taxonomy" id="1448322"/>
    <lineage>
        <taxon>Eukaryota</taxon>
        <taxon>Fungi</taxon>
        <taxon>Dikarya</taxon>
        <taxon>Ascomycota</taxon>
        <taxon>Pezizomycotina</taxon>
        <taxon>Eurotiomycetes</taxon>
        <taxon>Eurotiomycetidae</taxon>
        <taxon>Eurotiales</taxon>
        <taxon>Aspergillaceae</taxon>
        <taxon>Aspergillus</taxon>
        <taxon>Aspergillus subgen. Circumdati</taxon>
    </lineage>
</organism>
<gene>
    <name evidence="1" type="ORF">BO66DRAFT_424035</name>
</gene>
<accession>A0ACD1GTY6</accession>
<evidence type="ECO:0000313" key="2">
    <source>
        <dbReference type="Proteomes" id="UP000249661"/>
    </source>
</evidence>
<keyword evidence="2" id="KW-1185">Reference proteome</keyword>
<protein>
    <submittedName>
        <fullName evidence="1">Fungal-specific transcription factor</fullName>
    </submittedName>
</protein>
<dbReference type="Proteomes" id="UP000249661">
    <property type="component" value="Unassembled WGS sequence"/>
</dbReference>
<reference evidence="1" key="1">
    <citation type="submission" date="2018-02" db="EMBL/GenBank/DDBJ databases">
        <title>The genomes of Aspergillus section Nigri reveals drivers in fungal speciation.</title>
        <authorList>
            <consortium name="DOE Joint Genome Institute"/>
            <person name="Vesth T.C."/>
            <person name="Nybo J."/>
            <person name="Theobald S."/>
            <person name="Brandl J."/>
            <person name="Frisvad J.C."/>
            <person name="Nielsen K.F."/>
            <person name="Lyhne E.K."/>
            <person name="Kogle M.E."/>
            <person name="Kuo A."/>
            <person name="Riley R."/>
            <person name="Clum A."/>
            <person name="Nolan M."/>
            <person name="Lipzen A."/>
            <person name="Salamov A."/>
            <person name="Henrissat B."/>
            <person name="Wiebenga A."/>
            <person name="De vries R.P."/>
            <person name="Grigoriev I.V."/>
            <person name="Mortensen U.H."/>
            <person name="Andersen M.R."/>
            <person name="Baker S.E."/>
        </authorList>
    </citation>
    <scope>NUCLEOTIDE SEQUENCE</scope>
    <source>
        <strain evidence="1">CBS 121060</strain>
    </source>
</reference>
<sequence length="743" mass="83317">MEVSRRMGRQKRPQVPESARKRAAQACVPCRYHKEKCGGGVPCARCRQYNRACRFETAATQRLVRDTNDNNTGFDWTKNLPYKRLISNSAAPASIPEEREAVMMRIIKHFIGNVATDTASLQSIADALEKRSPDHDVQIISGTTEPEPENFSLEPLSSSAMHYYGELSHWNFSQTLLRRLRSLGSGTGQNHGIDKVRGVHRATDLQSPTSVVSSAMVYFPPRDIGEFLIETFLQFAQTNYFYFDERTLRQKMDYYYSNEHALTIHDAGWICTLLMTFAIGTQFAYMQTKPTQMSLHLSQEIPDDRAGLELYRFSCRLIPDLITVASVETVQAFLLLGSYTVPIDTSGLAYTYYGLATKMAIQNGMHRDSSHLSLDPDTLEWRNRLWWSAYSLESRISILHGRPVSVSRLEVDAEFPTDQALPLPTGRASNLENVNANIFLTSQLSKMSQTIMHLRGCPRLQQKGHLQELMVIRSNLSKWWSSLPTEVHCRDLTPTGPLFRCNVHLELSYDTAIIYMGRPFIFAPKPSHSLPSDACSESPISTFSADCLDAAIRIIDLCQLLHDSVGIARVSYTEFSSCRAALLALIAHSVNEQTDRVLNSLSQGMILIRQMCVGVESARSDVAAIEALELARQRLQRQEDRTQEWNHDANSGYSQFQRWAQLWQPDSLTSHPMPTPVPGSLADLSENLTPPSFDGFFASLPQELDSFATITGSDQLFLDDSWLGETGGSIMSGEGNIPFGQGL</sequence>
<evidence type="ECO:0000313" key="1">
    <source>
        <dbReference type="EMBL" id="RAH64718.1"/>
    </source>
</evidence>
<name>A0ACD1GTY6_9EURO</name>